<sequence>MTKQKILVVGLGEVGGAVYSVARDSGAFEVYGYDINPSLTVNKLEEVPENLDYLHVAIPFNEKFLQNVKSYVEALKPKALIVHSTVAPGTTRRLHGETGLPVAFSPVRGKHPKIKEHLYFWPKWVSALPKGFADVARSHLEAMGLKVRVSEEEPEALELAKIWETVYRAVMIAAWQEIDRIARRYGVGLKTIAEFTAEVHSVLHDRPVYYPDFIGGHCLIPNTKIIYKEVPSKLFEFVLESNEKRRIELQDPRVKKEVEQLRELFLQLTKRDYYA</sequence>
<dbReference type="OrthoDB" id="24929at2157"/>
<feature type="domain" description="UDP-glucose/GDP-mannose dehydrogenase dimerisation" evidence="2">
    <location>
        <begin position="158"/>
        <end position="239"/>
    </location>
</feature>
<name>A0A0F7FI55_9CREN</name>
<evidence type="ECO:0000259" key="2">
    <source>
        <dbReference type="Pfam" id="PF00984"/>
    </source>
</evidence>
<evidence type="ECO:0000256" key="1">
    <source>
        <dbReference type="ARBA" id="ARBA00006601"/>
    </source>
</evidence>
<dbReference type="GO" id="GO:0051287">
    <property type="term" value="F:NAD binding"/>
    <property type="evidence" value="ECO:0007669"/>
    <property type="project" value="InterPro"/>
</dbReference>
<dbReference type="STRING" id="1550241.MA03_03035"/>
<dbReference type="Pfam" id="PF00984">
    <property type="entry name" value="UDPG_MGDP_dh"/>
    <property type="match status" value="1"/>
</dbReference>
<dbReference type="EMBL" id="CP009961">
    <property type="protein sequence ID" value="AKG38457.1"/>
    <property type="molecule type" value="Genomic_DNA"/>
</dbReference>
<dbReference type="PANTHER" id="PTHR43491">
    <property type="entry name" value="UDP-N-ACETYL-D-MANNOSAMINE DEHYDROGENASE"/>
    <property type="match status" value="1"/>
</dbReference>
<dbReference type="GO" id="GO:0016628">
    <property type="term" value="F:oxidoreductase activity, acting on the CH-CH group of donors, NAD or NADP as acceptor"/>
    <property type="evidence" value="ECO:0007669"/>
    <property type="project" value="InterPro"/>
</dbReference>
<organism evidence="3 4">
    <name type="scientific">Infirmifilum uzonense</name>
    <dbReference type="NCBI Taxonomy" id="1550241"/>
    <lineage>
        <taxon>Archaea</taxon>
        <taxon>Thermoproteota</taxon>
        <taxon>Thermoprotei</taxon>
        <taxon>Thermofilales</taxon>
        <taxon>Thermofilaceae</taxon>
        <taxon>Infirmifilum</taxon>
    </lineage>
</organism>
<dbReference type="GO" id="GO:0016616">
    <property type="term" value="F:oxidoreductase activity, acting on the CH-OH group of donors, NAD or NADP as acceptor"/>
    <property type="evidence" value="ECO:0007669"/>
    <property type="project" value="InterPro"/>
</dbReference>
<dbReference type="SUPFAM" id="SSF48179">
    <property type="entry name" value="6-phosphogluconate dehydrogenase C-terminal domain-like"/>
    <property type="match status" value="1"/>
</dbReference>
<dbReference type="PATRIC" id="fig|1550241.5.peg.645"/>
<evidence type="ECO:0000313" key="4">
    <source>
        <dbReference type="Proteomes" id="UP000067434"/>
    </source>
</evidence>
<accession>A0A0F7FI55</accession>
<dbReference type="SUPFAM" id="SSF51735">
    <property type="entry name" value="NAD(P)-binding Rossmann-fold domains"/>
    <property type="match status" value="1"/>
</dbReference>
<dbReference type="RefSeq" id="WP_052883864.1">
    <property type="nucleotide sequence ID" value="NZ_CP009961.1"/>
</dbReference>
<dbReference type="InterPro" id="IPR014026">
    <property type="entry name" value="UDP-Glc/GDP-Man_DH_dimer"/>
</dbReference>
<dbReference type="InterPro" id="IPR036291">
    <property type="entry name" value="NAD(P)-bd_dom_sf"/>
</dbReference>
<protein>
    <submittedName>
        <fullName evidence="3">GDP-mannose dehydrogenase</fullName>
    </submittedName>
</protein>
<dbReference type="PANTHER" id="PTHR43491:SF2">
    <property type="entry name" value="UDP-N-ACETYL-D-MANNOSAMINE DEHYDROGENASE"/>
    <property type="match status" value="1"/>
</dbReference>
<dbReference type="GeneID" id="25401172"/>
<dbReference type="GO" id="GO:0000271">
    <property type="term" value="P:polysaccharide biosynthetic process"/>
    <property type="evidence" value="ECO:0007669"/>
    <property type="project" value="InterPro"/>
</dbReference>
<dbReference type="InterPro" id="IPR008927">
    <property type="entry name" value="6-PGluconate_DH-like_C_sf"/>
</dbReference>
<comment type="similarity">
    <text evidence="1">Belongs to the UDP-glucose/GDP-mannose dehydrogenase family.</text>
</comment>
<reference evidence="3 4" key="1">
    <citation type="journal article" date="2015" name="Stand. Genomic Sci.">
        <title>Complete genome sequence of and proposal of Thermofilum uzonense sp. nov. a novel hyperthermophilic crenarchaeon and emended description of the genus Thermofilum.</title>
        <authorList>
            <person name="Toshchakov S.V."/>
            <person name="Korzhenkov A.A."/>
            <person name="Samarov N.I."/>
            <person name="Mazunin I.O."/>
            <person name="Mozhey O.I."/>
            <person name="Shmyr I.S."/>
            <person name="Derbikova K.S."/>
            <person name="Taranov E.A."/>
            <person name="Dominova I.N."/>
            <person name="Bonch-Osmolovskaya E.A."/>
            <person name="Patrushev M.V."/>
            <person name="Podosokorskaya O.A."/>
            <person name="Kublanov I.V."/>
        </authorList>
    </citation>
    <scope>NUCLEOTIDE SEQUENCE [LARGE SCALE GENOMIC DNA]</scope>
    <source>
        <strain evidence="3 4">1807-2</strain>
    </source>
</reference>
<evidence type="ECO:0000313" key="3">
    <source>
        <dbReference type="EMBL" id="AKG38457.1"/>
    </source>
</evidence>
<dbReference type="Gene3D" id="3.40.50.720">
    <property type="entry name" value="NAD(P)-binding Rossmann-like Domain"/>
    <property type="match status" value="1"/>
</dbReference>
<dbReference type="Proteomes" id="UP000067434">
    <property type="component" value="Chromosome"/>
</dbReference>
<keyword evidence="4" id="KW-1185">Reference proteome</keyword>
<dbReference type="AlphaFoldDB" id="A0A0F7FI55"/>
<dbReference type="HOGENOM" id="CLU_1080091_0_0_2"/>
<gene>
    <name evidence="3" type="ORF">MA03_03035</name>
</gene>
<dbReference type="InterPro" id="IPR028359">
    <property type="entry name" value="UDP_ManNAc/GlcNAc_DH"/>
</dbReference>
<proteinExistence type="inferred from homology"/>
<dbReference type="KEGG" id="thf:MA03_03035"/>